<dbReference type="GO" id="GO:0005524">
    <property type="term" value="F:ATP binding"/>
    <property type="evidence" value="ECO:0007669"/>
    <property type="project" value="UniProtKB-KW"/>
</dbReference>
<protein>
    <submittedName>
        <fullName evidence="7">Long-chain acyl-CoA synthetase</fullName>
    </submittedName>
</protein>
<name>A0A0F4XGV7_9PSED</name>
<dbReference type="OrthoDB" id="9803968at2"/>
<keyword evidence="4" id="KW-0067">ATP-binding</keyword>
<comment type="caution">
    <text evidence="7">The sequence shown here is derived from an EMBL/GenBank/DDBJ whole genome shotgun (WGS) entry which is preliminary data.</text>
</comment>
<evidence type="ECO:0000256" key="2">
    <source>
        <dbReference type="ARBA" id="ARBA00022598"/>
    </source>
</evidence>
<reference evidence="7 8" key="1">
    <citation type="submission" date="2015-03" db="EMBL/GenBank/DDBJ databases">
        <title>Pseudomonas fluorescens 1855-344 Genome sequencing and assembly.</title>
        <authorList>
            <person name="Eng W.W.H."/>
            <person name="Gan H.M."/>
            <person name="Savka M.A."/>
        </authorList>
    </citation>
    <scope>NUCLEOTIDE SEQUENCE [LARGE SCALE GENOMIC DNA]</scope>
    <source>
        <strain evidence="7 8">1855-344</strain>
    </source>
</reference>
<dbReference type="AlphaFoldDB" id="A0A0F4XGV7"/>
<dbReference type="Gene3D" id="3.30.300.30">
    <property type="match status" value="1"/>
</dbReference>
<dbReference type="Pfam" id="PF13193">
    <property type="entry name" value="AMP-binding_C"/>
    <property type="match status" value="1"/>
</dbReference>
<dbReference type="NCBIfam" id="NF006134">
    <property type="entry name" value="PRK08279.1"/>
    <property type="match status" value="1"/>
</dbReference>
<dbReference type="GO" id="GO:0044539">
    <property type="term" value="P:long-chain fatty acid import into cell"/>
    <property type="evidence" value="ECO:0007669"/>
    <property type="project" value="TreeGrafter"/>
</dbReference>
<keyword evidence="2" id="KW-0436">Ligase</keyword>
<proteinExistence type="inferred from homology"/>
<dbReference type="PANTHER" id="PTHR43107:SF15">
    <property type="entry name" value="FATTY ACID TRANSPORT PROTEIN 3, ISOFORM A"/>
    <property type="match status" value="1"/>
</dbReference>
<evidence type="ECO:0000256" key="4">
    <source>
        <dbReference type="ARBA" id="ARBA00022840"/>
    </source>
</evidence>
<dbReference type="FunFam" id="3.30.300.30:FF:000002">
    <property type="entry name" value="Long-chain fatty acid transport protein 1"/>
    <property type="match status" value="1"/>
</dbReference>
<dbReference type="PROSITE" id="PS00455">
    <property type="entry name" value="AMP_BINDING"/>
    <property type="match status" value="1"/>
</dbReference>
<dbReference type="GO" id="GO:0004467">
    <property type="term" value="F:long-chain fatty acid-CoA ligase activity"/>
    <property type="evidence" value="ECO:0007669"/>
    <property type="project" value="TreeGrafter"/>
</dbReference>
<feature type="domain" description="AMP-binding enzyme C-terminal" evidence="6">
    <location>
        <begin position="486"/>
        <end position="563"/>
    </location>
</feature>
<dbReference type="Proteomes" id="UP000033662">
    <property type="component" value="Unassembled WGS sequence"/>
</dbReference>
<dbReference type="SUPFAM" id="SSF56801">
    <property type="entry name" value="Acetyl-CoA synthetase-like"/>
    <property type="match status" value="1"/>
</dbReference>
<dbReference type="InterPro" id="IPR025110">
    <property type="entry name" value="AMP-bd_C"/>
</dbReference>
<dbReference type="GO" id="GO:0005886">
    <property type="term" value="C:plasma membrane"/>
    <property type="evidence" value="ECO:0007669"/>
    <property type="project" value="TreeGrafter"/>
</dbReference>
<dbReference type="PATRIC" id="fig|132476.4.peg.5037"/>
<evidence type="ECO:0000256" key="3">
    <source>
        <dbReference type="ARBA" id="ARBA00022741"/>
    </source>
</evidence>
<dbReference type="PANTHER" id="PTHR43107">
    <property type="entry name" value="LONG-CHAIN FATTY ACID TRANSPORT PROTEIN"/>
    <property type="match status" value="1"/>
</dbReference>
<organism evidence="7 8">
    <name type="scientific">Pseudomonas kilonensis</name>
    <dbReference type="NCBI Taxonomy" id="132476"/>
    <lineage>
        <taxon>Bacteria</taxon>
        <taxon>Pseudomonadati</taxon>
        <taxon>Pseudomonadota</taxon>
        <taxon>Gammaproteobacteria</taxon>
        <taxon>Pseudomonadales</taxon>
        <taxon>Pseudomonadaceae</taxon>
        <taxon>Pseudomonas</taxon>
    </lineage>
</organism>
<evidence type="ECO:0000259" key="5">
    <source>
        <dbReference type="Pfam" id="PF00501"/>
    </source>
</evidence>
<comment type="similarity">
    <text evidence="1">Belongs to the ATP-dependent AMP-binding enzyme family.</text>
</comment>
<dbReference type="GO" id="GO:0005324">
    <property type="term" value="F:long-chain fatty acid transmembrane transporter activity"/>
    <property type="evidence" value="ECO:0007669"/>
    <property type="project" value="TreeGrafter"/>
</dbReference>
<dbReference type="InterPro" id="IPR042099">
    <property type="entry name" value="ANL_N_sf"/>
</dbReference>
<evidence type="ECO:0000259" key="6">
    <source>
        <dbReference type="Pfam" id="PF13193"/>
    </source>
</evidence>
<dbReference type="EMBL" id="JZXC01000041">
    <property type="protein sequence ID" value="KKA04443.1"/>
    <property type="molecule type" value="Genomic_DNA"/>
</dbReference>
<feature type="domain" description="AMP-dependent synthetase/ligase" evidence="5">
    <location>
        <begin position="50"/>
        <end position="397"/>
    </location>
</feature>
<sequence>MSRTPSDAITWGMMLCKLPAIAKAVPRIVKGMKLANVQDPTQPCGLGWCFEQATQRNPQGPALLCGETVLSYAQVNAQANRIAHYLLAQGIGKGDCVAIFIENRPQLLISVLAMAKVGAVSAMLNTSQTGDALVHSLALVNPVAVVVGDERAAAFNDIRERTTLSSSRTWWLADQDSADIPSDAPSGFIDLMAGSEDYPSDNPASSRQVFCNDPCFYLYTSGTTGLPKAGVFRHGRWMRTSTSFGLIALDMQPDDVVYCTLPLYHATGLCVCWGAAICGASGFAIRRKFSASQFWSDVRRYRATTLGYVGELCRYLIDQPAAADDRHHGVKKMIGNGLRPGAWSTFKTRFGIDHICELYAASDGNIGFTNILNFDNTVGFSLMGWELVQYDHGSGLPLRNLQGRMQKVPRGQPGLLLARIDEKAPLDGYTDQALTEKTICRDVFAPGDRYFNTGDLLRNIGFGHGQFVDRLGDTYRWKGENVSTTEVENVLLQHPQVAEAVAYGVEISGTNGRAGMAAITPSESLATLDFSELLQFLQGKLPAYAVPLFLRIKVKMDTTGTFKYQKTRLKAEAFDPCVTGDEPIFAWLPGTDTYVRVDRQLAVRIQGGQLRY</sequence>
<keyword evidence="3" id="KW-0547">Nucleotide-binding</keyword>
<dbReference type="Gene3D" id="3.40.50.12780">
    <property type="entry name" value="N-terminal domain of ligase-like"/>
    <property type="match status" value="1"/>
</dbReference>
<evidence type="ECO:0000313" key="8">
    <source>
        <dbReference type="Proteomes" id="UP000033662"/>
    </source>
</evidence>
<evidence type="ECO:0000313" key="7">
    <source>
        <dbReference type="EMBL" id="KKA04443.1"/>
    </source>
</evidence>
<dbReference type="InterPro" id="IPR020845">
    <property type="entry name" value="AMP-binding_CS"/>
</dbReference>
<dbReference type="InterPro" id="IPR000873">
    <property type="entry name" value="AMP-dep_synth/lig_dom"/>
</dbReference>
<dbReference type="Pfam" id="PF00501">
    <property type="entry name" value="AMP-binding"/>
    <property type="match status" value="1"/>
</dbReference>
<accession>A0A0F4XGV7</accession>
<gene>
    <name evidence="7" type="ORF">VP02_28155</name>
</gene>
<evidence type="ECO:0000256" key="1">
    <source>
        <dbReference type="ARBA" id="ARBA00006432"/>
    </source>
</evidence>
<dbReference type="InterPro" id="IPR045851">
    <property type="entry name" value="AMP-bd_C_sf"/>
</dbReference>